<evidence type="ECO:0000259" key="1">
    <source>
        <dbReference type="Pfam" id="PF08484"/>
    </source>
</evidence>
<dbReference type="SUPFAM" id="SSF53335">
    <property type="entry name" value="S-adenosyl-L-methionine-dependent methyltransferases"/>
    <property type="match status" value="1"/>
</dbReference>
<sequence length="400" mass="46947">MENIECPLCCCSKQKYTIFKRDNVFASVAVLCTFEMSKLFKEDSSIQLLQCGECGFIFNQAFSFDNIEKVYSQNNLYYQQKNFTNRLSKHILSIRDFLMKYGNKEDIFLEIAPGYGDLLFLLSKEVKKYYSVDPSASSLKYCKAENVVHICEFFNDAIKAKIKDKIQFIIFRHVLEHVENPNVFLKSVVDIIEKNGYIYIEVPNAENIFRFSRFTDIYHDHCGYFQKGTIIKIMQYYGCELIDSVNFFEDKYIGLLFKKNNKQKNCKEYFTMYDENTKKNLNNNIEYINKLLSKYECIGLYGGASQSNALLNYLDIDNSKKIKKAFEIDRDKVGKYLINSKIPIEFPSKKTLKDLDCIVMCMNIHETFVFQNEIIRFVENNKFRGDVIKMANSIELVKFI</sequence>
<reference evidence="2" key="1">
    <citation type="submission" date="2018-05" db="EMBL/GenBank/DDBJ databases">
        <authorList>
            <consortium name="GenomeTrakr network: Whole genome sequencing for foodborne pathogen traceback"/>
        </authorList>
    </citation>
    <scope>NUCLEOTIDE SEQUENCE</scope>
    <source>
        <strain evidence="2">AK1117400155-2</strain>
    </source>
</reference>
<comment type="caution">
    <text evidence="2">The sequence shown here is derived from an EMBL/GenBank/DDBJ whole genome shotgun (WGS) entry which is preliminary data.</text>
</comment>
<dbReference type="InterPro" id="IPR013691">
    <property type="entry name" value="MeTrfase_14"/>
</dbReference>
<dbReference type="GO" id="GO:0032259">
    <property type="term" value="P:methylation"/>
    <property type="evidence" value="ECO:0007669"/>
    <property type="project" value="UniProtKB-KW"/>
</dbReference>
<dbReference type="GO" id="GO:0008168">
    <property type="term" value="F:methyltransferase activity"/>
    <property type="evidence" value="ECO:0007669"/>
    <property type="project" value="UniProtKB-KW"/>
</dbReference>
<accession>A0A5T0Z7M2</accession>
<dbReference type="Gene3D" id="3.40.50.150">
    <property type="entry name" value="Vaccinia Virus protein VP39"/>
    <property type="match status" value="1"/>
</dbReference>
<name>A0A5T0Z7M2_CAMJU</name>
<organism evidence="2">
    <name type="scientific">Campylobacter jejuni</name>
    <dbReference type="NCBI Taxonomy" id="197"/>
    <lineage>
        <taxon>Bacteria</taxon>
        <taxon>Pseudomonadati</taxon>
        <taxon>Campylobacterota</taxon>
        <taxon>Epsilonproteobacteria</taxon>
        <taxon>Campylobacterales</taxon>
        <taxon>Campylobacteraceae</taxon>
        <taxon>Campylobacter</taxon>
    </lineage>
</organism>
<proteinExistence type="predicted"/>
<feature type="domain" description="C-methyltransferase" evidence="1">
    <location>
        <begin position="265"/>
        <end position="367"/>
    </location>
</feature>
<dbReference type="AlphaFoldDB" id="A0A5T0Z7M2"/>
<gene>
    <name evidence="2" type="ORF">APU83_07275</name>
</gene>
<evidence type="ECO:0000313" key="2">
    <source>
        <dbReference type="EMBL" id="EAK5837387.1"/>
    </source>
</evidence>
<keyword evidence="2" id="KW-0808">Transferase</keyword>
<dbReference type="Pfam" id="PF08484">
    <property type="entry name" value="Methyltransf_14"/>
    <property type="match status" value="1"/>
</dbReference>
<dbReference type="InterPro" id="IPR029063">
    <property type="entry name" value="SAM-dependent_MTases_sf"/>
</dbReference>
<dbReference type="RefSeq" id="WP_070274192.1">
    <property type="nucleotide sequence ID" value="NZ_AP028370.1"/>
</dbReference>
<protein>
    <submittedName>
        <fullName evidence="2">Methyltransferase domain-containing protein</fullName>
    </submittedName>
</protein>
<dbReference type="Gene3D" id="3.40.50.720">
    <property type="entry name" value="NAD(P)-binding Rossmann-like Domain"/>
    <property type="match status" value="1"/>
</dbReference>
<dbReference type="Pfam" id="PF13489">
    <property type="entry name" value="Methyltransf_23"/>
    <property type="match status" value="1"/>
</dbReference>
<dbReference type="PANTHER" id="PTHR43861">
    <property type="entry name" value="TRANS-ACONITATE 2-METHYLTRANSFERASE-RELATED"/>
    <property type="match status" value="1"/>
</dbReference>
<dbReference type="EMBL" id="AACHLB010000008">
    <property type="protein sequence ID" value="EAK5837387.1"/>
    <property type="molecule type" value="Genomic_DNA"/>
</dbReference>
<keyword evidence="2" id="KW-0489">Methyltransferase</keyword>